<protein>
    <recommendedName>
        <fullName evidence="2">C2H2-type domain-containing protein</fullName>
    </recommendedName>
</protein>
<sequence length="153" mass="17552">MIDNFSSTKQIQMQSNANVSSSSRKDRHYQCLHFCPEVECSATFFDNNELEKHIASGEHKPSGTKTSLDKVRKMYAEKMKASCESAIDNTEIPPTSSRRIINEKLSEKNLFNETGWALPIRKYVKFTAKKKEFVMQLFLKGEKTGIKKPLKKL</sequence>
<evidence type="ECO:0000256" key="1">
    <source>
        <dbReference type="SAM" id="MobiDB-lite"/>
    </source>
</evidence>
<dbReference type="InterPro" id="IPR013087">
    <property type="entry name" value="Znf_C2H2_type"/>
</dbReference>
<feature type="domain" description="C2H2-type" evidence="2">
    <location>
        <begin position="35"/>
        <end position="59"/>
    </location>
</feature>
<dbReference type="PROSITE" id="PS00028">
    <property type="entry name" value="ZINC_FINGER_C2H2_1"/>
    <property type="match status" value="1"/>
</dbReference>
<feature type="region of interest" description="Disordered" evidence="1">
    <location>
        <begin position="1"/>
        <end position="22"/>
    </location>
</feature>
<accession>A0AAV6VYX2</accession>
<gene>
    <name evidence="3" type="ORF">JTE90_022357</name>
</gene>
<evidence type="ECO:0000259" key="2">
    <source>
        <dbReference type="PROSITE" id="PS00028"/>
    </source>
</evidence>
<dbReference type="EMBL" id="JAFNEN010000014">
    <property type="protein sequence ID" value="KAG8200756.1"/>
    <property type="molecule type" value="Genomic_DNA"/>
</dbReference>
<name>A0AAV6VYX2_9ARAC</name>
<dbReference type="Proteomes" id="UP000827092">
    <property type="component" value="Unassembled WGS sequence"/>
</dbReference>
<evidence type="ECO:0000313" key="4">
    <source>
        <dbReference type="Proteomes" id="UP000827092"/>
    </source>
</evidence>
<proteinExistence type="predicted"/>
<reference evidence="3 4" key="1">
    <citation type="journal article" date="2022" name="Nat. Ecol. Evol.">
        <title>A masculinizing supergene underlies an exaggerated male reproductive morph in a spider.</title>
        <authorList>
            <person name="Hendrickx F."/>
            <person name="De Corte Z."/>
            <person name="Sonet G."/>
            <person name="Van Belleghem S.M."/>
            <person name="Kostlbacher S."/>
            <person name="Vangestel C."/>
        </authorList>
    </citation>
    <scope>NUCLEOTIDE SEQUENCE [LARGE SCALE GENOMIC DNA]</scope>
    <source>
        <strain evidence="3">W744_W776</strain>
    </source>
</reference>
<dbReference type="AlphaFoldDB" id="A0AAV6VYX2"/>
<comment type="caution">
    <text evidence="3">The sequence shown here is derived from an EMBL/GenBank/DDBJ whole genome shotgun (WGS) entry which is preliminary data.</text>
</comment>
<evidence type="ECO:0000313" key="3">
    <source>
        <dbReference type="EMBL" id="KAG8200756.1"/>
    </source>
</evidence>
<organism evidence="3 4">
    <name type="scientific">Oedothorax gibbosus</name>
    <dbReference type="NCBI Taxonomy" id="931172"/>
    <lineage>
        <taxon>Eukaryota</taxon>
        <taxon>Metazoa</taxon>
        <taxon>Ecdysozoa</taxon>
        <taxon>Arthropoda</taxon>
        <taxon>Chelicerata</taxon>
        <taxon>Arachnida</taxon>
        <taxon>Araneae</taxon>
        <taxon>Araneomorphae</taxon>
        <taxon>Entelegynae</taxon>
        <taxon>Araneoidea</taxon>
        <taxon>Linyphiidae</taxon>
        <taxon>Erigoninae</taxon>
        <taxon>Oedothorax</taxon>
    </lineage>
</organism>
<keyword evidence="4" id="KW-1185">Reference proteome</keyword>